<evidence type="ECO:0000313" key="3">
    <source>
        <dbReference type="Proteomes" id="UP001459277"/>
    </source>
</evidence>
<accession>A0AAW2CD48</accession>
<proteinExistence type="predicted"/>
<reference evidence="2 3" key="1">
    <citation type="submission" date="2024-01" db="EMBL/GenBank/DDBJ databases">
        <title>A telomere-to-telomere, gap-free genome of sweet tea (Lithocarpus litseifolius).</title>
        <authorList>
            <person name="Zhou J."/>
        </authorList>
    </citation>
    <scope>NUCLEOTIDE SEQUENCE [LARGE SCALE GENOMIC DNA]</scope>
    <source>
        <strain evidence="2">Zhou-2022a</strain>
        <tissue evidence="2">Leaf</tissue>
    </source>
</reference>
<evidence type="ECO:0000256" key="1">
    <source>
        <dbReference type="SAM" id="MobiDB-lite"/>
    </source>
</evidence>
<dbReference type="AlphaFoldDB" id="A0AAW2CD48"/>
<sequence length="277" mass="30463">MSKVVVSSSSNSVDKAIDEYHDSTSYSGSSSNNSSSGNTMNEEYTSGVPGVPLEVFQEHLRTRVASGAGTSTSIPSSPPLDEVETIYSCAAGVYEAYLLGGLRLPLNAFARELLVRLGLGREVFGGDHPLTVNEFLFCYKLSEISQSVGFYQFKAKGTENRLIKSLVSSDRNWKIEFFFVSGFWVGNPIEVGRDTFTPYTRELVNLHHEGTIILQLVLSKGRSQKRGQCTFDSSLAREYTLRIQKGSSLARESPLGSKGVILKKGDEKEALVPKRRL</sequence>
<keyword evidence="3" id="KW-1185">Reference proteome</keyword>
<name>A0AAW2CD48_9ROSI</name>
<gene>
    <name evidence="2" type="ORF">SO802_020123</name>
</gene>
<feature type="compositionally biased region" description="Low complexity" evidence="1">
    <location>
        <begin position="23"/>
        <end position="39"/>
    </location>
</feature>
<dbReference type="Proteomes" id="UP001459277">
    <property type="component" value="Unassembled WGS sequence"/>
</dbReference>
<organism evidence="2 3">
    <name type="scientific">Lithocarpus litseifolius</name>
    <dbReference type="NCBI Taxonomy" id="425828"/>
    <lineage>
        <taxon>Eukaryota</taxon>
        <taxon>Viridiplantae</taxon>
        <taxon>Streptophyta</taxon>
        <taxon>Embryophyta</taxon>
        <taxon>Tracheophyta</taxon>
        <taxon>Spermatophyta</taxon>
        <taxon>Magnoliopsida</taxon>
        <taxon>eudicotyledons</taxon>
        <taxon>Gunneridae</taxon>
        <taxon>Pentapetalae</taxon>
        <taxon>rosids</taxon>
        <taxon>fabids</taxon>
        <taxon>Fagales</taxon>
        <taxon>Fagaceae</taxon>
        <taxon>Lithocarpus</taxon>
    </lineage>
</organism>
<protein>
    <submittedName>
        <fullName evidence="2">Uncharacterized protein</fullName>
    </submittedName>
</protein>
<dbReference type="EMBL" id="JAZDWU010000007">
    <property type="protein sequence ID" value="KAK9995437.1"/>
    <property type="molecule type" value="Genomic_DNA"/>
</dbReference>
<evidence type="ECO:0000313" key="2">
    <source>
        <dbReference type="EMBL" id="KAK9995437.1"/>
    </source>
</evidence>
<feature type="region of interest" description="Disordered" evidence="1">
    <location>
        <begin position="20"/>
        <end position="44"/>
    </location>
</feature>
<comment type="caution">
    <text evidence="2">The sequence shown here is derived from an EMBL/GenBank/DDBJ whole genome shotgun (WGS) entry which is preliminary data.</text>
</comment>